<dbReference type="Proteomes" id="UP001189429">
    <property type="component" value="Unassembled WGS sequence"/>
</dbReference>
<gene>
    <name evidence="1" type="ORF">PCOR1329_LOCUS70579</name>
</gene>
<proteinExistence type="predicted"/>
<reference evidence="1" key="1">
    <citation type="submission" date="2023-10" db="EMBL/GenBank/DDBJ databases">
        <authorList>
            <person name="Chen Y."/>
            <person name="Shah S."/>
            <person name="Dougan E. K."/>
            <person name="Thang M."/>
            <person name="Chan C."/>
        </authorList>
    </citation>
    <scope>NUCLEOTIDE SEQUENCE [LARGE SCALE GENOMIC DNA]</scope>
</reference>
<comment type="caution">
    <text evidence="1">The sequence shown here is derived from an EMBL/GenBank/DDBJ whole genome shotgun (WGS) entry which is preliminary data.</text>
</comment>
<dbReference type="EMBL" id="CAUYUJ010019333">
    <property type="protein sequence ID" value="CAK0890300.1"/>
    <property type="molecule type" value="Genomic_DNA"/>
</dbReference>
<keyword evidence="2" id="KW-1185">Reference proteome</keyword>
<name>A0ABN9WU13_9DINO</name>
<sequence>MEPIFMRVSMLSFFDREFDRTGKIQKLWEPRINASQFNATTHAKYLYIKVGAKYQKESWVEPISSLNLSLKAFNQTAATVLLFVVQFSSPTRDASKVSRVLPVAPLPWVCYTTSLLSGTIVCPLCFASTILELLCVDLCSLA</sequence>
<protein>
    <submittedName>
        <fullName evidence="1">Uncharacterized protein</fullName>
    </submittedName>
</protein>
<accession>A0ABN9WU13</accession>
<organism evidence="1 2">
    <name type="scientific">Prorocentrum cordatum</name>
    <dbReference type="NCBI Taxonomy" id="2364126"/>
    <lineage>
        <taxon>Eukaryota</taxon>
        <taxon>Sar</taxon>
        <taxon>Alveolata</taxon>
        <taxon>Dinophyceae</taxon>
        <taxon>Prorocentrales</taxon>
        <taxon>Prorocentraceae</taxon>
        <taxon>Prorocentrum</taxon>
    </lineage>
</organism>
<evidence type="ECO:0000313" key="2">
    <source>
        <dbReference type="Proteomes" id="UP001189429"/>
    </source>
</evidence>
<evidence type="ECO:0000313" key="1">
    <source>
        <dbReference type="EMBL" id="CAK0890300.1"/>
    </source>
</evidence>